<dbReference type="GO" id="GO:0016491">
    <property type="term" value="F:oxidoreductase activity"/>
    <property type="evidence" value="ECO:0007669"/>
    <property type="project" value="UniProtKB-KW"/>
</dbReference>
<comment type="caution">
    <text evidence="5">The sequence shown here is derived from an EMBL/GenBank/DDBJ whole genome shotgun (WGS) entry which is preliminary data.</text>
</comment>
<sequence>MVTMEQTPVVVVGGGPSGLTMGLALAKHKVHSTILEKEPTIDQDPRGVFLNGDAVRILYDLGLVEQWPEIGHEPKKINFHRTTFKKRPFYSMDTSDDFLSQAVPNGFLHVQPKLEAALANLIHKSEYCTLRRGCAVQDRKSGDSGMTISYRNESDADCSITCNWLIGADGKRGIVRKHFLEASAGIRQQDSSYRYDGTWVAANLRINLPTPNTHPQLPFWSHGMSPEQVFNLYWPKDWHFCTPPGKPTACGRFGPFEDRVWRHEFAEHGWRDDMDATELLWEHITPMITHDRDHHGERFKDGPVTYPQDCITIIRCRPFTFTHKVVNKWFDGRTVLIGDAAHVYPPFGGEGIASGIRDAHQLAWRIALSQSCPLRVSAVKQQLNTWAEERRKGAKNAADFTKLNGTLCNEEETWGFWVFRNVESVLKMIPFFSYLPNPRSMTEAKGYQGVKGVFFLTRFGGGGKLAQVYMDSTDSGNVFLSDHLLRHEQSLLTLIVLDTGNREEAITALKSSDISPSMLSPEDIIVVKNKKHTISPQTHVTGYSPTSLSDGTIPNGYSPATYWSRLGKGSYAYAIVRPDFYIFALLRNKEELEHAIVGLMGILAGRDNSSVSPRARL</sequence>
<dbReference type="InterPro" id="IPR036188">
    <property type="entry name" value="FAD/NAD-bd_sf"/>
</dbReference>
<keyword evidence="2" id="KW-0274">FAD</keyword>
<name>A0AAV9PJE4_9PEZI</name>
<gene>
    <name evidence="5" type="ORF">LTR77_002405</name>
</gene>
<dbReference type="GeneID" id="89923752"/>
<organism evidence="5 6">
    <name type="scientific">Saxophila tyrrhenica</name>
    <dbReference type="NCBI Taxonomy" id="1690608"/>
    <lineage>
        <taxon>Eukaryota</taxon>
        <taxon>Fungi</taxon>
        <taxon>Dikarya</taxon>
        <taxon>Ascomycota</taxon>
        <taxon>Pezizomycotina</taxon>
        <taxon>Dothideomycetes</taxon>
        <taxon>Dothideomycetidae</taxon>
        <taxon>Mycosphaerellales</taxon>
        <taxon>Extremaceae</taxon>
        <taxon>Saxophila</taxon>
    </lineage>
</organism>
<reference evidence="5 6" key="1">
    <citation type="submission" date="2023-08" db="EMBL/GenBank/DDBJ databases">
        <title>Black Yeasts Isolated from many extreme environments.</title>
        <authorList>
            <person name="Coleine C."/>
            <person name="Stajich J.E."/>
            <person name="Selbmann L."/>
        </authorList>
    </citation>
    <scope>NUCLEOTIDE SEQUENCE [LARGE SCALE GENOMIC DNA]</scope>
    <source>
        <strain evidence="5 6">CCFEE 5935</strain>
    </source>
</reference>
<dbReference type="EMBL" id="JAVRRT010000003">
    <property type="protein sequence ID" value="KAK5173724.1"/>
    <property type="molecule type" value="Genomic_DNA"/>
</dbReference>
<dbReference type="Gene3D" id="3.50.50.60">
    <property type="entry name" value="FAD/NAD(P)-binding domain"/>
    <property type="match status" value="2"/>
</dbReference>
<dbReference type="RefSeq" id="XP_064662419.1">
    <property type="nucleotide sequence ID" value="XM_064799664.1"/>
</dbReference>
<evidence type="ECO:0000256" key="3">
    <source>
        <dbReference type="ARBA" id="ARBA00023002"/>
    </source>
</evidence>
<keyword evidence="6" id="KW-1185">Reference proteome</keyword>
<evidence type="ECO:0000313" key="6">
    <source>
        <dbReference type="Proteomes" id="UP001337655"/>
    </source>
</evidence>
<keyword evidence="3" id="KW-0560">Oxidoreductase</keyword>
<accession>A0AAV9PJE4</accession>
<dbReference type="PANTHER" id="PTHR43476">
    <property type="entry name" value="3-(3-HYDROXY-PHENYL)PROPIONATE/3-HYDROXYCINNAMIC ACID HYDROXYLASE"/>
    <property type="match status" value="1"/>
</dbReference>
<dbReference type="PANTHER" id="PTHR43476:SF5">
    <property type="entry name" value="FAD-DEPENDENT MONOOXYGENASE"/>
    <property type="match status" value="1"/>
</dbReference>
<dbReference type="InterPro" id="IPR050631">
    <property type="entry name" value="PheA/TfdB_FAD_monoxygenase"/>
</dbReference>
<dbReference type="GO" id="GO:0071949">
    <property type="term" value="F:FAD binding"/>
    <property type="evidence" value="ECO:0007669"/>
    <property type="project" value="InterPro"/>
</dbReference>
<feature type="domain" description="FAD-binding" evidence="4">
    <location>
        <begin position="7"/>
        <end position="401"/>
    </location>
</feature>
<evidence type="ECO:0000313" key="5">
    <source>
        <dbReference type="EMBL" id="KAK5173724.1"/>
    </source>
</evidence>
<keyword evidence="1" id="KW-0285">Flavoprotein</keyword>
<proteinExistence type="predicted"/>
<dbReference type="PRINTS" id="PR00420">
    <property type="entry name" value="RNGMNOXGNASE"/>
</dbReference>
<dbReference type="SUPFAM" id="SSF51905">
    <property type="entry name" value="FAD/NAD(P)-binding domain"/>
    <property type="match status" value="1"/>
</dbReference>
<evidence type="ECO:0000256" key="2">
    <source>
        <dbReference type="ARBA" id="ARBA00022827"/>
    </source>
</evidence>
<dbReference type="AlphaFoldDB" id="A0AAV9PJE4"/>
<dbReference type="Proteomes" id="UP001337655">
    <property type="component" value="Unassembled WGS sequence"/>
</dbReference>
<evidence type="ECO:0000256" key="1">
    <source>
        <dbReference type="ARBA" id="ARBA00022630"/>
    </source>
</evidence>
<evidence type="ECO:0000259" key="4">
    <source>
        <dbReference type="Pfam" id="PF01494"/>
    </source>
</evidence>
<dbReference type="InterPro" id="IPR002938">
    <property type="entry name" value="FAD-bd"/>
</dbReference>
<dbReference type="Pfam" id="PF01494">
    <property type="entry name" value="FAD_binding_3"/>
    <property type="match status" value="1"/>
</dbReference>
<protein>
    <recommendedName>
        <fullName evidence="4">FAD-binding domain-containing protein</fullName>
    </recommendedName>
</protein>